<reference evidence="6 7" key="1">
    <citation type="submission" date="2023-04" db="EMBL/GenBank/DDBJ databases">
        <title>Lysobacter sp. strain UC isolated from soil sample.</title>
        <authorList>
            <person name="Choksket S."/>
            <person name="Harshvardhan F."/>
            <person name="Rana R."/>
            <person name="Patil P.B."/>
            <person name="Korpole S."/>
        </authorList>
    </citation>
    <scope>NUCLEOTIDE SEQUENCE [LARGE SCALE GENOMIC DNA]</scope>
    <source>
        <strain evidence="6 7">UC</strain>
    </source>
</reference>
<keyword evidence="7" id="KW-1185">Reference proteome</keyword>
<keyword evidence="3" id="KW-0238">DNA-binding</keyword>
<name>A0ABU1C9L1_9GAMM</name>
<dbReference type="PROSITE" id="PS50931">
    <property type="entry name" value="HTH_LYSR"/>
    <property type="match status" value="1"/>
</dbReference>
<accession>A0ABU1C9L1</accession>
<proteinExistence type="inferred from homology"/>
<organism evidence="6 7">
    <name type="scientific">Lysobacter arvi</name>
    <dbReference type="NCBI Taxonomy" id="3038776"/>
    <lineage>
        <taxon>Bacteria</taxon>
        <taxon>Pseudomonadati</taxon>
        <taxon>Pseudomonadota</taxon>
        <taxon>Gammaproteobacteria</taxon>
        <taxon>Lysobacterales</taxon>
        <taxon>Lysobacteraceae</taxon>
        <taxon>Lysobacter</taxon>
    </lineage>
</organism>
<gene>
    <name evidence="6" type="ORF">P8609_02695</name>
</gene>
<protein>
    <submittedName>
        <fullName evidence="6">LysR substrate-binding domain-containing protein</fullName>
    </submittedName>
</protein>
<dbReference type="Proteomes" id="UP001233535">
    <property type="component" value="Unassembled WGS sequence"/>
</dbReference>
<dbReference type="InterPro" id="IPR005119">
    <property type="entry name" value="LysR_subst-bd"/>
</dbReference>
<evidence type="ECO:0000256" key="1">
    <source>
        <dbReference type="ARBA" id="ARBA00009437"/>
    </source>
</evidence>
<dbReference type="SUPFAM" id="SSF46785">
    <property type="entry name" value="Winged helix' DNA-binding domain"/>
    <property type="match status" value="1"/>
</dbReference>
<dbReference type="RefSeq" id="WP_309261045.1">
    <property type="nucleotide sequence ID" value="NZ_JARUHG010000001.1"/>
</dbReference>
<evidence type="ECO:0000256" key="4">
    <source>
        <dbReference type="ARBA" id="ARBA00023163"/>
    </source>
</evidence>
<dbReference type="InterPro" id="IPR036390">
    <property type="entry name" value="WH_DNA-bd_sf"/>
</dbReference>
<evidence type="ECO:0000259" key="5">
    <source>
        <dbReference type="PROSITE" id="PS50931"/>
    </source>
</evidence>
<dbReference type="PANTHER" id="PTHR30537">
    <property type="entry name" value="HTH-TYPE TRANSCRIPTIONAL REGULATOR"/>
    <property type="match status" value="1"/>
</dbReference>
<feature type="domain" description="HTH lysR-type" evidence="5">
    <location>
        <begin position="2"/>
        <end position="59"/>
    </location>
</feature>
<keyword evidence="4" id="KW-0804">Transcription</keyword>
<dbReference type="SUPFAM" id="SSF53850">
    <property type="entry name" value="Periplasmic binding protein-like II"/>
    <property type="match status" value="1"/>
</dbReference>
<dbReference type="InterPro" id="IPR058163">
    <property type="entry name" value="LysR-type_TF_proteobact-type"/>
</dbReference>
<keyword evidence="2" id="KW-0805">Transcription regulation</keyword>
<dbReference type="InterPro" id="IPR036388">
    <property type="entry name" value="WH-like_DNA-bd_sf"/>
</dbReference>
<dbReference type="Gene3D" id="1.10.10.10">
    <property type="entry name" value="Winged helix-like DNA-binding domain superfamily/Winged helix DNA-binding domain"/>
    <property type="match status" value="1"/>
</dbReference>
<evidence type="ECO:0000313" key="6">
    <source>
        <dbReference type="EMBL" id="MDR0181878.1"/>
    </source>
</evidence>
<comment type="caution">
    <text evidence="6">The sequence shown here is derived from an EMBL/GenBank/DDBJ whole genome shotgun (WGS) entry which is preliminary data.</text>
</comment>
<dbReference type="Pfam" id="PF00126">
    <property type="entry name" value="HTH_1"/>
    <property type="match status" value="1"/>
</dbReference>
<dbReference type="Pfam" id="PF03466">
    <property type="entry name" value="LysR_substrate"/>
    <property type="match status" value="1"/>
</dbReference>
<dbReference type="PANTHER" id="PTHR30537:SF31">
    <property type="entry name" value="TRANSCRIPTIONAL REGULATOR, LYSR FAMILY"/>
    <property type="match status" value="1"/>
</dbReference>
<dbReference type="EMBL" id="JARUHG010000001">
    <property type="protein sequence ID" value="MDR0181878.1"/>
    <property type="molecule type" value="Genomic_DNA"/>
</dbReference>
<dbReference type="Gene3D" id="3.40.190.290">
    <property type="match status" value="1"/>
</dbReference>
<dbReference type="InterPro" id="IPR000847">
    <property type="entry name" value="LysR_HTH_N"/>
</dbReference>
<evidence type="ECO:0000256" key="3">
    <source>
        <dbReference type="ARBA" id="ARBA00023125"/>
    </source>
</evidence>
<evidence type="ECO:0000313" key="7">
    <source>
        <dbReference type="Proteomes" id="UP001233535"/>
    </source>
</evidence>
<sequence>MLNLNDLAYFVAAVEHGGFAPASRRLGLPKSTLSKRVGALETALDARLVQRTSRTFALTDVGRDFYQHARGALIEAEAAEAIVRRRQAEPSGTVRITASVPVAQLQLARCLPRLAMRHPKLDVQLDVTDRFVDIVQEGVDIAIRSHFAPLADSGLVQRPLAVEPIVLVASPDYLARSAALRTPADLADHDGLPTGPTTTTWSLFDADGQRTQATPRVAMIANESVVLVAAATAGLGIACLPEGVCRDAIARGELLRVLPDWNAGTVTTTLLMPHRRGLLPGVRATVEFLVESFRAPD</sequence>
<dbReference type="CDD" id="cd08422">
    <property type="entry name" value="PBP2_CrgA_like"/>
    <property type="match status" value="1"/>
</dbReference>
<evidence type="ECO:0000256" key="2">
    <source>
        <dbReference type="ARBA" id="ARBA00023015"/>
    </source>
</evidence>
<comment type="similarity">
    <text evidence="1">Belongs to the LysR transcriptional regulatory family.</text>
</comment>